<accession>A0A0W0XG14</accession>
<sequence>MSQLLHSILPQPRRPIVYIHPDVSVAQCVELMIQDNIGALVVTDDENLLGMVSERDIVRSLVHKGLAPQSTKVSDILHANVSVLQITDTVEKAMEVITMTKRRHILVAEEGQLVALVSIGDLLFSLLEDKARVIEELQNYIHTY</sequence>
<dbReference type="InterPro" id="IPR046342">
    <property type="entry name" value="CBS_dom_sf"/>
</dbReference>
<evidence type="ECO:0000256" key="1">
    <source>
        <dbReference type="ARBA" id="ARBA00023122"/>
    </source>
</evidence>
<dbReference type="Gene3D" id="3.10.580.10">
    <property type="entry name" value="CBS-domain"/>
    <property type="match status" value="1"/>
</dbReference>
<dbReference type="SUPFAM" id="SSF54631">
    <property type="entry name" value="CBS-domain pair"/>
    <property type="match status" value="1"/>
</dbReference>
<organism evidence="4 5">
    <name type="scientific">Legionella oakridgensis</name>
    <dbReference type="NCBI Taxonomy" id="29423"/>
    <lineage>
        <taxon>Bacteria</taxon>
        <taxon>Pseudomonadati</taxon>
        <taxon>Pseudomonadota</taxon>
        <taxon>Gammaproteobacteria</taxon>
        <taxon>Legionellales</taxon>
        <taxon>Legionellaceae</taxon>
        <taxon>Legionella</taxon>
    </lineage>
</organism>
<name>A0A0W0XG14_9GAMM</name>
<keyword evidence="1 2" id="KW-0129">CBS domain</keyword>
<dbReference type="AlphaFoldDB" id="A0A0W0XG14"/>
<comment type="caution">
    <text evidence="4">The sequence shown here is derived from an EMBL/GenBank/DDBJ whole genome shotgun (WGS) entry which is preliminary data.</text>
</comment>
<reference evidence="4 5" key="1">
    <citation type="submission" date="2015-11" db="EMBL/GenBank/DDBJ databases">
        <title>Genomic analysis of 38 Legionella species identifies large and diverse effector repertoires.</title>
        <authorList>
            <person name="Burstein D."/>
            <person name="Amaro F."/>
            <person name="Zusman T."/>
            <person name="Lifshitz Z."/>
            <person name="Cohen O."/>
            <person name="Gilbert J.A."/>
            <person name="Pupko T."/>
            <person name="Shuman H.A."/>
            <person name="Segal G."/>
        </authorList>
    </citation>
    <scope>NUCLEOTIDE SEQUENCE [LARGE SCALE GENOMIC DNA]</scope>
    <source>
        <strain evidence="4 5">Oak Ridge-10</strain>
    </source>
</reference>
<evidence type="ECO:0000259" key="3">
    <source>
        <dbReference type="PROSITE" id="PS51371"/>
    </source>
</evidence>
<evidence type="ECO:0000313" key="4">
    <source>
        <dbReference type="EMBL" id="KTD43531.1"/>
    </source>
</evidence>
<dbReference type="RefSeq" id="WP_025385982.1">
    <property type="nucleotide sequence ID" value="NZ_LCUA01000005.1"/>
</dbReference>
<feature type="domain" description="CBS" evidence="3">
    <location>
        <begin position="12"/>
        <end position="68"/>
    </location>
</feature>
<protein>
    <submittedName>
        <fullName evidence="4">CBS domain protein</fullName>
    </submittedName>
</protein>
<proteinExistence type="predicted"/>
<dbReference type="InterPro" id="IPR051257">
    <property type="entry name" value="Diverse_CBS-Domain"/>
</dbReference>
<dbReference type="PANTHER" id="PTHR43080">
    <property type="entry name" value="CBS DOMAIN-CONTAINING PROTEIN CBSX3, MITOCHONDRIAL"/>
    <property type="match status" value="1"/>
</dbReference>
<dbReference type="SMART" id="SM00116">
    <property type="entry name" value="CBS"/>
    <property type="match status" value="2"/>
</dbReference>
<gene>
    <name evidence="4" type="ORF">Loak_0706</name>
</gene>
<dbReference type="Pfam" id="PF00571">
    <property type="entry name" value="CBS"/>
    <property type="match status" value="2"/>
</dbReference>
<dbReference type="PATRIC" id="fig|29423.5.peg.734"/>
<evidence type="ECO:0000256" key="2">
    <source>
        <dbReference type="PROSITE-ProRule" id="PRU00703"/>
    </source>
</evidence>
<dbReference type="PANTHER" id="PTHR43080:SF2">
    <property type="entry name" value="CBS DOMAIN-CONTAINING PROTEIN"/>
    <property type="match status" value="1"/>
</dbReference>
<dbReference type="EMBL" id="LNYP01000008">
    <property type="protein sequence ID" value="KTD43531.1"/>
    <property type="molecule type" value="Genomic_DNA"/>
</dbReference>
<dbReference type="InterPro" id="IPR000644">
    <property type="entry name" value="CBS_dom"/>
</dbReference>
<feature type="domain" description="CBS" evidence="3">
    <location>
        <begin position="76"/>
        <end position="132"/>
    </location>
</feature>
<dbReference type="PROSITE" id="PS51371">
    <property type="entry name" value="CBS"/>
    <property type="match status" value="2"/>
</dbReference>
<evidence type="ECO:0000313" key="5">
    <source>
        <dbReference type="Proteomes" id="UP000054858"/>
    </source>
</evidence>
<dbReference type="Proteomes" id="UP000054858">
    <property type="component" value="Unassembled WGS sequence"/>
</dbReference>